<evidence type="ECO:0000313" key="1">
    <source>
        <dbReference type="EMBL" id="KAA6345101.1"/>
    </source>
</evidence>
<name>A0A5J4SIE7_9ZZZZ</name>
<protein>
    <recommendedName>
        <fullName evidence="2">Lipoprotein</fullName>
    </recommendedName>
</protein>
<proteinExistence type="predicted"/>
<comment type="caution">
    <text evidence="1">The sequence shown here is derived from an EMBL/GenBank/DDBJ whole genome shotgun (WGS) entry which is preliminary data.</text>
</comment>
<sequence>MKILNGVKIALLLIVLTEFNSCEAYYTDDYFRNSDAKLCGKLWERQYIVNDELCTHQLTFRITSKGGKGTEIFIYQRSDRYGKWEVPYSERSYGFDWEWGDNQYEGIVIDHSTDGILYFDNVWVRGYYLSGYLEGEEVTFRAN</sequence>
<organism evidence="1">
    <name type="scientific">termite gut metagenome</name>
    <dbReference type="NCBI Taxonomy" id="433724"/>
    <lineage>
        <taxon>unclassified sequences</taxon>
        <taxon>metagenomes</taxon>
        <taxon>organismal metagenomes</taxon>
    </lineage>
</organism>
<evidence type="ECO:0008006" key="2">
    <source>
        <dbReference type="Google" id="ProtNLM"/>
    </source>
</evidence>
<reference evidence="1" key="1">
    <citation type="submission" date="2019-03" db="EMBL/GenBank/DDBJ databases">
        <title>Single cell metagenomics reveals metabolic interactions within the superorganism composed of flagellate Streblomastix strix and complex community of Bacteroidetes bacteria on its surface.</title>
        <authorList>
            <person name="Treitli S.C."/>
            <person name="Kolisko M."/>
            <person name="Husnik F."/>
            <person name="Keeling P."/>
            <person name="Hampl V."/>
        </authorList>
    </citation>
    <scope>NUCLEOTIDE SEQUENCE</scope>
    <source>
        <strain evidence="1">STM</strain>
    </source>
</reference>
<dbReference type="AlphaFoldDB" id="A0A5J4SIE7"/>
<accession>A0A5J4SIE7</accession>
<dbReference type="EMBL" id="SNRY01000185">
    <property type="protein sequence ID" value="KAA6345101.1"/>
    <property type="molecule type" value="Genomic_DNA"/>
</dbReference>
<gene>
    <name evidence="1" type="ORF">EZS27_007293</name>
</gene>